<dbReference type="AlphaFoldDB" id="A0A7S9H411"/>
<proteinExistence type="predicted"/>
<keyword evidence="2" id="KW-1185">Reference proteome</keyword>
<accession>A0A7S9H411</accession>
<dbReference type="KEGG" id="bcou:IC761_28555"/>
<organism evidence="1 2">
    <name type="scientific">Bradyrhizobium commune</name>
    <dbReference type="NCBI Taxonomy" id="83627"/>
    <lineage>
        <taxon>Bacteria</taxon>
        <taxon>Pseudomonadati</taxon>
        <taxon>Pseudomonadota</taxon>
        <taxon>Alphaproteobacteria</taxon>
        <taxon>Hyphomicrobiales</taxon>
        <taxon>Nitrobacteraceae</taxon>
        <taxon>Bradyrhizobium</taxon>
    </lineage>
</organism>
<gene>
    <name evidence="1" type="ORF">IC761_28555</name>
</gene>
<dbReference type="Proteomes" id="UP000594621">
    <property type="component" value="Chromosome"/>
</dbReference>
<evidence type="ECO:0000313" key="2">
    <source>
        <dbReference type="Proteomes" id="UP000594621"/>
    </source>
</evidence>
<dbReference type="EMBL" id="CP061379">
    <property type="protein sequence ID" value="QPF95440.1"/>
    <property type="molecule type" value="Genomic_DNA"/>
</dbReference>
<dbReference type="RefSeq" id="WP_195804894.1">
    <property type="nucleotide sequence ID" value="NZ_CP061379.1"/>
</dbReference>
<reference evidence="1 2" key="1">
    <citation type="submission" date="2020-09" db="EMBL/GenBank/DDBJ databases">
        <title>Complete genomes of bradyrhizobia occurring on native shrubby legumes in Australia.</title>
        <authorList>
            <person name="Lafay B."/>
        </authorList>
    </citation>
    <scope>NUCLEOTIDE SEQUENCE [LARGE SCALE GENOMIC DNA]</scope>
    <source>
        <strain evidence="1 2">BDV5040</strain>
    </source>
</reference>
<sequence length="87" mass="9796">MIKLHLDYLALAAQDYSRVLIWTIIFNRGSVMGFIKFAKGTSLSDKDRKALQKLLTDEKKKLQAALKEVDATLMIVGGSKKKAKKKK</sequence>
<protein>
    <submittedName>
        <fullName evidence="1">Uncharacterized protein</fullName>
    </submittedName>
</protein>
<name>A0A7S9H411_9BRAD</name>
<evidence type="ECO:0000313" key="1">
    <source>
        <dbReference type="EMBL" id="QPF95440.1"/>
    </source>
</evidence>